<gene>
    <name evidence="2" type="ORF">MKW94_017170</name>
</gene>
<keyword evidence="3" id="KW-1185">Reference proteome</keyword>
<dbReference type="InterPro" id="IPR025422">
    <property type="entry name" value="TGA_domain"/>
</dbReference>
<comment type="caution">
    <text evidence="2">The sequence shown here is derived from an EMBL/GenBank/DDBJ whole genome shotgun (WGS) entry which is preliminary data.</text>
</comment>
<protein>
    <recommendedName>
        <fullName evidence="1">DOG1 domain-containing protein</fullName>
    </recommendedName>
</protein>
<dbReference type="Pfam" id="PF14144">
    <property type="entry name" value="DOG1"/>
    <property type="match status" value="1"/>
</dbReference>
<evidence type="ECO:0000313" key="3">
    <source>
        <dbReference type="Proteomes" id="UP001177140"/>
    </source>
</evidence>
<proteinExistence type="predicted"/>
<sequence length="213" mass="24564">MVSPAELLSTHVQMLHHHFQTYYQTLDLAASEDVSQLLFPNWHNSLQKPFLWFGDFHPNIFTNLLRSLLNTDTDDEEEDYPLVWKYPSTNLMSKVEEMECSTRLILPGIMNRYRASQSGFIEKVGYDWIHSSGKSEILKAVSGDVMAQMEELVSVFLDANRLRRSILTEIISATDVYQSALYLQALAEFFTGFSDHEFIKEFEQCKVPLSVIP</sequence>
<dbReference type="InterPro" id="IPR051886">
    <property type="entry name" value="Seed_Dev/Stress_Resp_Reg"/>
</dbReference>
<dbReference type="EMBL" id="JAJJMA010277854">
    <property type="protein sequence ID" value="MCL7046143.1"/>
    <property type="molecule type" value="Genomic_DNA"/>
</dbReference>
<dbReference type="PANTHER" id="PTHR46354:SF9">
    <property type="entry name" value="PROTEIN INAPERTURATE POLLEN1"/>
    <property type="match status" value="1"/>
</dbReference>
<accession>A0AA41VRL7</accession>
<evidence type="ECO:0000259" key="1">
    <source>
        <dbReference type="PROSITE" id="PS51806"/>
    </source>
</evidence>
<reference evidence="2" key="1">
    <citation type="submission" date="2022-03" db="EMBL/GenBank/DDBJ databases">
        <title>A functionally conserved STORR gene fusion in Papaver species that diverged 16.8 million years ago.</title>
        <authorList>
            <person name="Catania T."/>
        </authorList>
    </citation>
    <scope>NUCLEOTIDE SEQUENCE</scope>
    <source>
        <strain evidence="2">S-191538</strain>
    </source>
</reference>
<dbReference type="PROSITE" id="PS51806">
    <property type="entry name" value="DOG1"/>
    <property type="match status" value="1"/>
</dbReference>
<name>A0AA41VRL7_PAPNU</name>
<dbReference type="GO" id="GO:0006351">
    <property type="term" value="P:DNA-templated transcription"/>
    <property type="evidence" value="ECO:0007669"/>
    <property type="project" value="InterPro"/>
</dbReference>
<organism evidence="2 3">
    <name type="scientific">Papaver nudicaule</name>
    <name type="common">Iceland poppy</name>
    <dbReference type="NCBI Taxonomy" id="74823"/>
    <lineage>
        <taxon>Eukaryota</taxon>
        <taxon>Viridiplantae</taxon>
        <taxon>Streptophyta</taxon>
        <taxon>Embryophyta</taxon>
        <taxon>Tracheophyta</taxon>
        <taxon>Spermatophyta</taxon>
        <taxon>Magnoliopsida</taxon>
        <taxon>Ranunculales</taxon>
        <taxon>Papaveraceae</taxon>
        <taxon>Papaveroideae</taxon>
        <taxon>Papaver</taxon>
    </lineage>
</organism>
<feature type="domain" description="DOG1" evidence="1">
    <location>
        <begin position="1"/>
        <end position="203"/>
    </location>
</feature>
<evidence type="ECO:0000313" key="2">
    <source>
        <dbReference type="EMBL" id="MCL7046143.1"/>
    </source>
</evidence>
<dbReference type="PANTHER" id="PTHR46354">
    <property type="entry name" value="DOG1 DOMAIN-CONTAINING PROTEIN"/>
    <property type="match status" value="1"/>
</dbReference>
<dbReference type="AlphaFoldDB" id="A0AA41VRL7"/>
<dbReference type="Proteomes" id="UP001177140">
    <property type="component" value="Unassembled WGS sequence"/>
</dbReference>
<dbReference type="GO" id="GO:0043565">
    <property type="term" value="F:sequence-specific DNA binding"/>
    <property type="evidence" value="ECO:0007669"/>
    <property type="project" value="InterPro"/>
</dbReference>